<name>K1P7W8_MAGGI</name>
<dbReference type="InParanoid" id="K1P7W8"/>
<proteinExistence type="predicted"/>
<dbReference type="HOGENOM" id="CLU_2963030_0_0_1"/>
<sequence>MCPSGLPPYPITYDHCLLRGSNSGRSVLVLLALLRQISVIKMVHASFTASEVANARTNY</sequence>
<accession>K1P7W8</accession>
<reference evidence="1" key="1">
    <citation type="journal article" date="2012" name="Nature">
        <title>The oyster genome reveals stress adaptation and complexity of shell formation.</title>
        <authorList>
            <person name="Zhang G."/>
            <person name="Fang X."/>
            <person name="Guo X."/>
            <person name="Li L."/>
            <person name="Luo R."/>
            <person name="Xu F."/>
            <person name="Yang P."/>
            <person name="Zhang L."/>
            <person name="Wang X."/>
            <person name="Qi H."/>
            <person name="Xiong Z."/>
            <person name="Que H."/>
            <person name="Xie Y."/>
            <person name="Holland P.W."/>
            <person name="Paps J."/>
            <person name="Zhu Y."/>
            <person name="Wu F."/>
            <person name="Chen Y."/>
            <person name="Wang J."/>
            <person name="Peng C."/>
            <person name="Meng J."/>
            <person name="Yang L."/>
            <person name="Liu J."/>
            <person name="Wen B."/>
            <person name="Zhang N."/>
            <person name="Huang Z."/>
            <person name="Zhu Q."/>
            <person name="Feng Y."/>
            <person name="Mount A."/>
            <person name="Hedgecock D."/>
            <person name="Xu Z."/>
            <person name="Liu Y."/>
            <person name="Domazet-Loso T."/>
            <person name="Du Y."/>
            <person name="Sun X."/>
            <person name="Zhang S."/>
            <person name="Liu B."/>
            <person name="Cheng P."/>
            <person name="Jiang X."/>
            <person name="Li J."/>
            <person name="Fan D."/>
            <person name="Wang W."/>
            <person name="Fu W."/>
            <person name="Wang T."/>
            <person name="Wang B."/>
            <person name="Zhang J."/>
            <person name="Peng Z."/>
            <person name="Li Y."/>
            <person name="Li N."/>
            <person name="Wang J."/>
            <person name="Chen M."/>
            <person name="He Y."/>
            <person name="Tan F."/>
            <person name="Song X."/>
            <person name="Zheng Q."/>
            <person name="Huang R."/>
            <person name="Yang H."/>
            <person name="Du X."/>
            <person name="Chen L."/>
            <person name="Yang M."/>
            <person name="Gaffney P.M."/>
            <person name="Wang S."/>
            <person name="Luo L."/>
            <person name="She Z."/>
            <person name="Ming Y."/>
            <person name="Huang W."/>
            <person name="Zhang S."/>
            <person name="Huang B."/>
            <person name="Zhang Y."/>
            <person name="Qu T."/>
            <person name="Ni P."/>
            <person name="Miao G."/>
            <person name="Wang J."/>
            <person name="Wang Q."/>
            <person name="Steinberg C.E."/>
            <person name="Wang H."/>
            <person name="Li N."/>
            <person name="Qian L."/>
            <person name="Zhang G."/>
            <person name="Li Y."/>
            <person name="Yang H."/>
            <person name="Liu X."/>
            <person name="Wang J."/>
            <person name="Yin Y."/>
            <person name="Wang J."/>
        </authorList>
    </citation>
    <scope>NUCLEOTIDE SEQUENCE [LARGE SCALE GENOMIC DNA]</scope>
    <source>
        <strain evidence="1">05x7-T-G4-1.051#20</strain>
    </source>
</reference>
<gene>
    <name evidence="1" type="ORF">CGI_10007569</name>
</gene>
<dbReference type="EMBL" id="JH817772">
    <property type="protein sequence ID" value="EKC19807.1"/>
    <property type="molecule type" value="Genomic_DNA"/>
</dbReference>
<organism evidence="1">
    <name type="scientific">Magallana gigas</name>
    <name type="common">Pacific oyster</name>
    <name type="synonym">Crassostrea gigas</name>
    <dbReference type="NCBI Taxonomy" id="29159"/>
    <lineage>
        <taxon>Eukaryota</taxon>
        <taxon>Metazoa</taxon>
        <taxon>Spiralia</taxon>
        <taxon>Lophotrochozoa</taxon>
        <taxon>Mollusca</taxon>
        <taxon>Bivalvia</taxon>
        <taxon>Autobranchia</taxon>
        <taxon>Pteriomorphia</taxon>
        <taxon>Ostreida</taxon>
        <taxon>Ostreoidea</taxon>
        <taxon>Ostreidae</taxon>
        <taxon>Magallana</taxon>
    </lineage>
</organism>
<dbReference type="AlphaFoldDB" id="K1P7W8"/>
<protein>
    <submittedName>
        <fullName evidence="1">Uncharacterized protein</fullName>
    </submittedName>
</protein>
<evidence type="ECO:0000313" key="1">
    <source>
        <dbReference type="EMBL" id="EKC19807.1"/>
    </source>
</evidence>